<dbReference type="Proteomes" id="UP001249020">
    <property type="component" value="Unassembled WGS sequence"/>
</dbReference>
<dbReference type="EMBL" id="JAVRIE010000001">
    <property type="protein sequence ID" value="MDT0581097.1"/>
    <property type="molecule type" value="Genomic_DNA"/>
</dbReference>
<name>A0AAW8QVN1_9ALTE</name>
<dbReference type="RefSeq" id="WP_311359912.1">
    <property type="nucleotide sequence ID" value="NZ_JAVRIE010000001.1"/>
</dbReference>
<reference evidence="1 2" key="1">
    <citation type="submission" date="2023-09" db="EMBL/GenBank/DDBJ databases">
        <authorList>
            <person name="Rey-Velasco X."/>
        </authorList>
    </citation>
    <scope>NUCLEOTIDE SEQUENCE [LARGE SCALE GENOMIC DNA]</scope>
    <source>
        <strain evidence="1 2">W409</strain>
    </source>
</reference>
<comment type="caution">
    <text evidence="1">The sequence shown here is derived from an EMBL/GenBank/DDBJ whole genome shotgun (WGS) entry which is preliminary data.</text>
</comment>
<evidence type="ECO:0000313" key="2">
    <source>
        <dbReference type="Proteomes" id="UP001249020"/>
    </source>
</evidence>
<protein>
    <submittedName>
        <fullName evidence="1">Uncharacterized protein</fullName>
    </submittedName>
</protein>
<gene>
    <name evidence="1" type="ORF">RM544_00945</name>
</gene>
<sequence length="194" mass="21985">MLVEKVKKENKSMRVIFYKFVIIIAIYFTCLSSTAAGTRPYNSSEQSRSHYLETSGFLGVVVKVGGPITFPEFKSLMSHRSDLVHVELKRLWKNHLVSLKESFIVLKSFTPDISAGDVLFAEYDSSSSNYFDNGDVFFVVFFNSNRDGRPIKLGYDDCGTITKNYSKLLTSSIQSKSDVIEFIVENKMLQCAHD</sequence>
<keyword evidence="2" id="KW-1185">Reference proteome</keyword>
<accession>A0AAW8QVN1</accession>
<dbReference type="AlphaFoldDB" id="A0AAW8QVN1"/>
<evidence type="ECO:0000313" key="1">
    <source>
        <dbReference type="EMBL" id="MDT0581097.1"/>
    </source>
</evidence>
<organism evidence="1 2">
    <name type="scientific">Brumicola blandensis</name>
    <dbReference type="NCBI Taxonomy" id="3075611"/>
    <lineage>
        <taxon>Bacteria</taxon>
        <taxon>Pseudomonadati</taxon>
        <taxon>Pseudomonadota</taxon>
        <taxon>Gammaproteobacteria</taxon>
        <taxon>Alteromonadales</taxon>
        <taxon>Alteromonadaceae</taxon>
        <taxon>Brumicola</taxon>
    </lineage>
</organism>
<proteinExistence type="predicted"/>